<sequence>MFVSAARVLLTTGLIGLIPACVSVPVTSLPRLAAMDPVSMDANQIEVAVRAPDDFDLPEDGATLVLTVWQEEGDETREELFHLQPVPGSPTKFLTQRTKAGFSIHRMRVDPKDAPRMDEFRAHMLSLKETPGQKSLSVSVTTRPCLRPGANPFKDPRIAIYLRPTQEEDYFTLVKERSVPIELPGGDARYCETG</sequence>
<dbReference type="STRING" id="1280948.HY36_01410"/>
<dbReference type="OrthoDB" id="7618686at2"/>
<dbReference type="Proteomes" id="UP000024547">
    <property type="component" value="Unassembled WGS sequence"/>
</dbReference>
<dbReference type="RefSeq" id="WP_051602379.1">
    <property type="nucleotide sequence ID" value="NZ_AWFH01000001.1"/>
</dbReference>
<dbReference type="eggNOG" id="ENOG502ZWXJ">
    <property type="taxonomic scope" value="Bacteria"/>
</dbReference>
<dbReference type="AlphaFoldDB" id="A0A059EC12"/>
<proteinExistence type="predicted"/>
<name>A0A059EC12_9PROT</name>
<accession>A0A059EC12</accession>
<keyword evidence="2" id="KW-1185">Reference proteome</keyword>
<evidence type="ECO:0000313" key="2">
    <source>
        <dbReference type="Proteomes" id="UP000024547"/>
    </source>
</evidence>
<comment type="caution">
    <text evidence="1">The sequence shown here is derived from an EMBL/GenBank/DDBJ whole genome shotgun (WGS) entry which is preliminary data.</text>
</comment>
<dbReference type="EMBL" id="AWFH01000001">
    <property type="protein sequence ID" value="KCZ65062.1"/>
    <property type="molecule type" value="Genomic_DNA"/>
</dbReference>
<gene>
    <name evidence="1" type="ORF">HY36_01410</name>
</gene>
<evidence type="ECO:0000313" key="1">
    <source>
        <dbReference type="EMBL" id="KCZ65062.1"/>
    </source>
</evidence>
<protein>
    <submittedName>
        <fullName evidence="1">Uncharacterized protein</fullName>
    </submittedName>
</protein>
<dbReference type="PATRIC" id="fig|1280948.3.peg.274"/>
<reference evidence="1 2" key="1">
    <citation type="journal article" date="2014" name="Antonie Van Leeuwenhoek">
        <title>Hyphomonas beringensis sp. nov. and Hyphomonas chukchiensis sp. nov., isolated from surface seawater of the Bering Sea and Chukchi Sea.</title>
        <authorList>
            <person name="Li C."/>
            <person name="Lai Q."/>
            <person name="Li G."/>
            <person name="Dong C."/>
            <person name="Wang J."/>
            <person name="Liao Y."/>
            <person name="Shao Z."/>
        </authorList>
    </citation>
    <scope>NUCLEOTIDE SEQUENCE [LARGE SCALE GENOMIC DNA]</scope>
    <source>
        <strain evidence="1 2">22II1-22F38</strain>
    </source>
</reference>
<organism evidence="1 2">
    <name type="scientific">Hyphomonas atlantica</name>
    <dbReference type="NCBI Taxonomy" id="1280948"/>
    <lineage>
        <taxon>Bacteria</taxon>
        <taxon>Pseudomonadati</taxon>
        <taxon>Pseudomonadota</taxon>
        <taxon>Alphaproteobacteria</taxon>
        <taxon>Hyphomonadales</taxon>
        <taxon>Hyphomonadaceae</taxon>
        <taxon>Hyphomonas</taxon>
    </lineage>
</organism>